<keyword evidence="1" id="KW-1133">Transmembrane helix</keyword>
<evidence type="ECO:0000313" key="4">
    <source>
        <dbReference type="Proteomes" id="UP001319882"/>
    </source>
</evidence>
<dbReference type="CDD" id="cd07990">
    <property type="entry name" value="LPLAT_LCLAT1-like"/>
    <property type="match status" value="1"/>
</dbReference>
<protein>
    <submittedName>
        <fullName evidence="3">1-acyl-sn-glycerol-3-phosphate acyltransferase</fullName>
    </submittedName>
</protein>
<dbReference type="PANTHER" id="PTHR10983:SF16">
    <property type="entry name" value="LYSOCARDIOLIPIN ACYLTRANSFERASE 1"/>
    <property type="match status" value="1"/>
</dbReference>
<comment type="caution">
    <text evidence="3">The sequence shown here is derived from an EMBL/GenBank/DDBJ whole genome shotgun (WGS) entry which is preliminary data.</text>
</comment>
<name>A0ABS8DUH1_9GAMM</name>
<dbReference type="InterPro" id="IPR002123">
    <property type="entry name" value="Plipid/glycerol_acylTrfase"/>
</dbReference>
<dbReference type="Proteomes" id="UP001319882">
    <property type="component" value="Unassembled WGS sequence"/>
</dbReference>
<accession>A0ABS8DUH1</accession>
<keyword evidence="3" id="KW-0808">Transferase</keyword>
<dbReference type="Pfam" id="PF01553">
    <property type="entry name" value="Acyltransferase"/>
    <property type="match status" value="1"/>
</dbReference>
<proteinExistence type="predicted"/>
<feature type="transmembrane region" description="Helical" evidence="1">
    <location>
        <begin position="112"/>
        <end position="131"/>
    </location>
</feature>
<evidence type="ECO:0000259" key="2">
    <source>
        <dbReference type="SMART" id="SM00563"/>
    </source>
</evidence>
<dbReference type="GO" id="GO:0016746">
    <property type="term" value="F:acyltransferase activity"/>
    <property type="evidence" value="ECO:0007669"/>
    <property type="project" value="UniProtKB-KW"/>
</dbReference>
<feature type="transmembrane region" description="Helical" evidence="1">
    <location>
        <begin position="6"/>
        <end position="30"/>
    </location>
</feature>
<organism evidence="3 4">
    <name type="scientific">Vreelandella malpeensis</name>
    <dbReference type="NCBI Taxonomy" id="1172368"/>
    <lineage>
        <taxon>Bacteria</taxon>
        <taxon>Pseudomonadati</taxon>
        <taxon>Pseudomonadota</taxon>
        <taxon>Gammaproteobacteria</taxon>
        <taxon>Oceanospirillales</taxon>
        <taxon>Halomonadaceae</taxon>
        <taxon>Vreelandella</taxon>
    </lineage>
</organism>
<dbReference type="EMBL" id="WHVL01000005">
    <property type="protein sequence ID" value="MCB8889896.1"/>
    <property type="molecule type" value="Genomic_DNA"/>
</dbReference>
<dbReference type="NCBIfam" id="NF010621">
    <property type="entry name" value="PRK14014.1"/>
    <property type="match status" value="1"/>
</dbReference>
<sequence>MPVLKGVMSILLLTLSTLFWGVPLILLTLLKVVVPGRRAKQRLLDGLCAVALNWIGLNLWWMKRLLKPRVTIDVPDGITPEQWWLVIANHRSWTDIFLLFMALHRRTPMPRFFLKHQLIWIPIVGLAFWALEFPFMRRFSREQIAKNPKLATIDRDSTERMCRQARHAPISIYNFVEGTRFSVAKRDAQQSPFKHLLRPKAGGVAQVLGLLGSQLDGILDATLCYSRPSPSFWAFLCGQEAPVTLIVRLIEIPEWMHTADYHQQPQHKERFHAWINSLWQEKDALLENLADHD</sequence>
<dbReference type="SUPFAM" id="SSF69593">
    <property type="entry name" value="Glycerol-3-phosphate (1)-acyltransferase"/>
    <property type="match status" value="1"/>
</dbReference>
<keyword evidence="1" id="KW-0472">Membrane</keyword>
<dbReference type="PANTHER" id="PTHR10983">
    <property type="entry name" value="1-ACYLGLYCEROL-3-PHOSPHATE ACYLTRANSFERASE-RELATED"/>
    <property type="match status" value="1"/>
</dbReference>
<dbReference type="SMART" id="SM00563">
    <property type="entry name" value="PlsC"/>
    <property type="match status" value="1"/>
</dbReference>
<evidence type="ECO:0000256" key="1">
    <source>
        <dbReference type="SAM" id="Phobius"/>
    </source>
</evidence>
<keyword evidence="1" id="KW-0812">Transmembrane</keyword>
<dbReference type="RefSeq" id="WP_227390565.1">
    <property type="nucleotide sequence ID" value="NZ_JBHSCJ010000002.1"/>
</dbReference>
<reference evidence="3 4" key="1">
    <citation type="journal article" date="2021" name="Sci. Rep.">
        <title>Genome analysis of a halophilic bacterium Halomonas malpeensis YU-PRIM-29(T) reveals its exopolysaccharide and pigment producing capabilities.</title>
        <authorList>
            <person name="Athmika"/>
            <person name="Ghate S.D."/>
            <person name="Arun A.B."/>
            <person name="Rao S.S."/>
            <person name="Kumar S.T.A."/>
            <person name="Kandiyil M.K."/>
            <person name="Saptami K."/>
            <person name="Rekha P.D."/>
        </authorList>
    </citation>
    <scope>NUCLEOTIDE SEQUENCE [LARGE SCALE GENOMIC DNA]</scope>
    <source>
        <strain evidence="4">prim 29</strain>
    </source>
</reference>
<keyword evidence="4" id="KW-1185">Reference proteome</keyword>
<keyword evidence="3" id="KW-0012">Acyltransferase</keyword>
<gene>
    <name evidence="3" type="ORF">GEV37_12315</name>
</gene>
<feature type="domain" description="Phospholipid/glycerol acyltransferase" evidence="2">
    <location>
        <begin position="84"/>
        <end position="205"/>
    </location>
</feature>
<evidence type="ECO:0000313" key="3">
    <source>
        <dbReference type="EMBL" id="MCB8889896.1"/>
    </source>
</evidence>